<accession>A0ABV1FQC5</accession>
<dbReference type="Pfam" id="PF12698">
    <property type="entry name" value="ABC2_membrane_3"/>
    <property type="match status" value="1"/>
</dbReference>
<evidence type="ECO:0000313" key="8">
    <source>
        <dbReference type="EMBL" id="MEQ2486591.1"/>
    </source>
</evidence>
<organism evidence="8 9">
    <name type="scientific">Hallella faecis</name>
    <dbReference type="NCBI Taxonomy" id="2841596"/>
    <lineage>
        <taxon>Bacteria</taxon>
        <taxon>Pseudomonadati</taxon>
        <taxon>Bacteroidota</taxon>
        <taxon>Bacteroidia</taxon>
        <taxon>Bacteroidales</taxon>
        <taxon>Prevotellaceae</taxon>
        <taxon>Hallella</taxon>
    </lineage>
</organism>
<feature type="transmembrane region" description="Helical" evidence="6">
    <location>
        <begin position="6"/>
        <end position="25"/>
    </location>
</feature>
<feature type="transmembrane region" description="Helical" evidence="6">
    <location>
        <begin position="171"/>
        <end position="194"/>
    </location>
</feature>
<evidence type="ECO:0000313" key="9">
    <source>
        <dbReference type="Proteomes" id="UP001487296"/>
    </source>
</evidence>
<keyword evidence="2" id="KW-1003">Cell membrane</keyword>
<evidence type="ECO:0000256" key="2">
    <source>
        <dbReference type="ARBA" id="ARBA00022475"/>
    </source>
</evidence>
<comment type="caution">
    <text evidence="8">The sequence shown here is derived from an EMBL/GenBank/DDBJ whole genome shotgun (WGS) entry which is preliminary data.</text>
</comment>
<comment type="subcellular location">
    <subcellularLocation>
        <location evidence="1">Cell membrane</location>
        <topology evidence="1">Multi-pass membrane protein</topology>
    </subcellularLocation>
</comment>
<dbReference type="PANTHER" id="PTHR30294:SF47">
    <property type="entry name" value="INNER MEMBRANE TRANSPORT PERMEASE YHHJ"/>
    <property type="match status" value="1"/>
</dbReference>
<dbReference type="InterPro" id="IPR051449">
    <property type="entry name" value="ABC-2_transporter_component"/>
</dbReference>
<evidence type="ECO:0000256" key="1">
    <source>
        <dbReference type="ARBA" id="ARBA00004651"/>
    </source>
</evidence>
<keyword evidence="5 6" id="KW-0472">Membrane</keyword>
<dbReference type="Gene3D" id="3.40.1710.10">
    <property type="entry name" value="abc type-2 transporter like domain"/>
    <property type="match status" value="1"/>
</dbReference>
<keyword evidence="3 6" id="KW-0812">Transmembrane</keyword>
<dbReference type="Proteomes" id="UP001487296">
    <property type="component" value="Unassembled WGS sequence"/>
</dbReference>
<feature type="transmembrane region" description="Helical" evidence="6">
    <location>
        <begin position="255"/>
        <end position="277"/>
    </location>
</feature>
<dbReference type="PANTHER" id="PTHR30294">
    <property type="entry name" value="MEMBRANE COMPONENT OF ABC TRANSPORTER YHHJ-RELATED"/>
    <property type="match status" value="1"/>
</dbReference>
<dbReference type="EMBL" id="JBBNFP010000017">
    <property type="protein sequence ID" value="MEQ2486591.1"/>
    <property type="molecule type" value="Genomic_DNA"/>
</dbReference>
<reference evidence="8 9" key="1">
    <citation type="submission" date="2024-04" db="EMBL/GenBank/DDBJ databases">
        <title>Human intestinal bacterial collection.</title>
        <authorList>
            <person name="Pauvert C."/>
            <person name="Hitch T.C.A."/>
            <person name="Clavel T."/>
        </authorList>
    </citation>
    <scope>NUCLEOTIDE SEQUENCE [LARGE SCALE GENOMIC DNA]</scope>
    <source>
        <strain evidence="8 9">CLA-AA-H145</strain>
    </source>
</reference>
<dbReference type="RefSeq" id="WP_215759671.1">
    <property type="nucleotide sequence ID" value="NZ_JAHKBE010000017.1"/>
</dbReference>
<gene>
    <name evidence="8" type="ORF">AAAT34_05925</name>
</gene>
<feature type="domain" description="ABC-2 type transporter transmembrane" evidence="7">
    <location>
        <begin position="9"/>
        <end position="355"/>
    </location>
</feature>
<feature type="transmembrane region" description="Helical" evidence="6">
    <location>
        <begin position="215"/>
        <end position="235"/>
    </location>
</feature>
<feature type="transmembrane region" description="Helical" evidence="6">
    <location>
        <begin position="341"/>
        <end position="361"/>
    </location>
</feature>
<name>A0ABV1FQC5_9BACT</name>
<keyword evidence="4 6" id="KW-1133">Transmembrane helix</keyword>
<evidence type="ECO:0000256" key="3">
    <source>
        <dbReference type="ARBA" id="ARBA00022692"/>
    </source>
</evidence>
<evidence type="ECO:0000256" key="5">
    <source>
        <dbReference type="ARBA" id="ARBA00023136"/>
    </source>
</evidence>
<evidence type="ECO:0000256" key="4">
    <source>
        <dbReference type="ARBA" id="ARBA00022989"/>
    </source>
</evidence>
<sequence>MRKNPIYAFCTIFFPMVVILFFTSLMNEGQPVEMPVGVVDQDNTATSRQLIRQLDAFQTTHVVAHYPNMNEAREAIQRNQIYAFLLIPKGTTTGLMSDKQPKISFYYSSVSLVSGSLLYRDLKTISTLGSAGVGMTKLSAIGKTENEIRTFLQPIAVDLHMINNPWVNYNVYLSTTMVPGVLMIFIFLLTPYSIGTELKFRRSRQWIKMAGGNPYIALIGKLLPQTVLFLTMMYGFEFYVYYHLGFPHPGGIVPILLLGLLSVLACQGFGAFAFGLMPSLRMSMSTCSLWSVVSLSVCGATYPLFAMDSAIQSIAQMFPLRHYYMIYQMSIFNGFPLVDSWFNIMALCVFIILPIFTVWNIKRAMLIYTYIP</sequence>
<evidence type="ECO:0000256" key="6">
    <source>
        <dbReference type="SAM" id="Phobius"/>
    </source>
</evidence>
<dbReference type="InterPro" id="IPR013525">
    <property type="entry name" value="ABC2_TM"/>
</dbReference>
<proteinExistence type="predicted"/>
<feature type="transmembrane region" description="Helical" evidence="6">
    <location>
        <begin position="289"/>
        <end position="307"/>
    </location>
</feature>
<protein>
    <submittedName>
        <fullName evidence="8">ABC transporter permease</fullName>
    </submittedName>
</protein>
<evidence type="ECO:0000259" key="7">
    <source>
        <dbReference type="Pfam" id="PF12698"/>
    </source>
</evidence>
<keyword evidence="9" id="KW-1185">Reference proteome</keyword>